<gene>
    <name evidence="1" type="ORF">CTAM01_05285</name>
</gene>
<protein>
    <submittedName>
        <fullName evidence="1">Uncharacterized protein</fullName>
    </submittedName>
</protein>
<comment type="caution">
    <text evidence="1">The sequence shown here is derived from an EMBL/GenBank/DDBJ whole genome shotgun (WGS) entry which is preliminary data.</text>
</comment>
<name>A0ABQ9RFC7_9PEZI</name>
<proteinExistence type="predicted"/>
<feature type="non-terminal residue" evidence="1">
    <location>
        <position position="1"/>
    </location>
</feature>
<dbReference type="EMBL" id="MLFU01000013">
    <property type="protein sequence ID" value="KAK1502472.1"/>
    <property type="molecule type" value="Genomic_DNA"/>
</dbReference>
<keyword evidence="2" id="KW-1185">Reference proteome</keyword>
<sequence>LCANGHASTHPRHRDRLPLSSIATASQQAPHEAMGVTICDAGALWKAWSRRARDSQPPPKRLCDASVQSFPAQRHHAPRFGSAKQLGAFSTVRTLFFSPFLLLARCSYPAARKALNCWLRGTQKQPQAKAFGLPASLSAQWAKQVVVALLAKSLLSFYAFESVVATWLGRRARTLHLSRFFSMSRSTLDDLFDHMSWLAGLGVLRDPMAGSRATRGPCARDPLMCSCETWQFGFHFFRFLVPRTPESG</sequence>
<dbReference type="Proteomes" id="UP001227543">
    <property type="component" value="Unassembled WGS sequence"/>
</dbReference>
<organism evidence="1 2">
    <name type="scientific">Colletotrichum tamarilloi</name>
    <dbReference type="NCBI Taxonomy" id="1209934"/>
    <lineage>
        <taxon>Eukaryota</taxon>
        <taxon>Fungi</taxon>
        <taxon>Dikarya</taxon>
        <taxon>Ascomycota</taxon>
        <taxon>Pezizomycotina</taxon>
        <taxon>Sordariomycetes</taxon>
        <taxon>Hypocreomycetidae</taxon>
        <taxon>Glomerellales</taxon>
        <taxon>Glomerellaceae</taxon>
        <taxon>Colletotrichum</taxon>
        <taxon>Colletotrichum acutatum species complex</taxon>
    </lineage>
</organism>
<evidence type="ECO:0000313" key="1">
    <source>
        <dbReference type="EMBL" id="KAK1502472.1"/>
    </source>
</evidence>
<accession>A0ABQ9RFC7</accession>
<dbReference type="RefSeq" id="XP_060384121.1">
    <property type="nucleotide sequence ID" value="XM_060521315.1"/>
</dbReference>
<dbReference type="GeneID" id="85405553"/>
<reference evidence="1 2" key="1">
    <citation type="submission" date="2016-10" db="EMBL/GenBank/DDBJ databases">
        <title>The genome sequence of Colletotrichum fioriniae PJ7.</title>
        <authorList>
            <person name="Baroncelli R."/>
        </authorList>
    </citation>
    <scope>NUCLEOTIDE SEQUENCE [LARGE SCALE GENOMIC DNA]</scope>
    <source>
        <strain evidence="1 2">Tom-12</strain>
    </source>
</reference>
<evidence type="ECO:0000313" key="2">
    <source>
        <dbReference type="Proteomes" id="UP001227543"/>
    </source>
</evidence>